<sequence>MESDTKFDFESFLNNDESIANFIYQFISSVLIKTDKFKERSNDEENDQDILKNIFSLISEISSFVDSLPLSLCNILVDYIYNQFYYAKYLSLAPDREKNEKSNIIKKNVFLSLANLTTMTGFITDRIVSYDKFLEDIIDLIDESSFEIKFHICVVFSNLLFECSQYFEPLMKRINIVQKLKPLIWSSMPVLHREVCNVFINILRNVEKVETGHSISLELEEEGIIESMTMMLNNDIPEFNDKSYIFELSEVLGHYLLK</sequence>
<name>A0ABR2KSZ7_9EUKA</name>
<proteinExistence type="predicted"/>
<accession>A0ABR2KSZ7</accession>
<organism evidence="1 2">
    <name type="scientific">Tritrichomonas musculus</name>
    <dbReference type="NCBI Taxonomy" id="1915356"/>
    <lineage>
        <taxon>Eukaryota</taxon>
        <taxon>Metamonada</taxon>
        <taxon>Parabasalia</taxon>
        <taxon>Tritrichomonadida</taxon>
        <taxon>Tritrichomonadidae</taxon>
        <taxon>Tritrichomonas</taxon>
    </lineage>
</organism>
<dbReference type="InterPro" id="IPR016024">
    <property type="entry name" value="ARM-type_fold"/>
</dbReference>
<dbReference type="SUPFAM" id="SSF48371">
    <property type="entry name" value="ARM repeat"/>
    <property type="match status" value="1"/>
</dbReference>
<evidence type="ECO:0000313" key="1">
    <source>
        <dbReference type="EMBL" id="KAK8894057.1"/>
    </source>
</evidence>
<dbReference type="EMBL" id="JAPFFF010000003">
    <property type="protein sequence ID" value="KAK8894057.1"/>
    <property type="molecule type" value="Genomic_DNA"/>
</dbReference>
<reference evidence="1 2" key="1">
    <citation type="submission" date="2024-04" db="EMBL/GenBank/DDBJ databases">
        <title>Tritrichomonas musculus Genome.</title>
        <authorList>
            <person name="Alves-Ferreira E."/>
            <person name="Grigg M."/>
            <person name="Lorenzi H."/>
            <person name="Galac M."/>
        </authorList>
    </citation>
    <scope>NUCLEOTIDE SEQUENCE [LARGE SCALE GENOMIC DNA]</scope>
    <source>
        <strain evidence="1 2">EAF2021</strain>
    </source>
</reference>
<evidence type="ECO:0000313" key="2">
    <source>
        <dbReference type="Proteomes" id="UP001470230"/>
    </source>
</evidence>
<protein>
    <submittedName>
        <fullName evidence="1">Uncharacterized protein</fullName>
    </submittedName>
</protein>
<comment type="caution">
    <text evidence="1">The sequence shown here is derived from an EMBL/GenBank/DDBJ whole genome shotgun (WGS) entry which is preliminary data.</text>
</comment>
<gene>
    <name evidence="1" type="ORF">M9Y10_022489</name>
</gene>
<keyword evidence="2" id="KW-1185">Reference proteome</keyword>
<dbReference type="Gene3D" id="1.25.10.10">
    <property type="entry name" value="Leucine-rich Repeat Variant"/>
    <property type="match status" value="1"/>
</dbReference>
<dbReference type="InterPro" id="IPR011989">
    <property type="entry name" value="ARM-like"/>
</dbReference>
<dbReference type="Proteomes" id="UP001470230">
    <property type="component" value="Unassembled WGS sequence"/>
</dbReference>